<keyword evidence="3" id="KW-1185">Reference proteome</keyword>
<dbReference type="AlphaFoldDB" id="A0A0B1NVU7"/>
<feature type="domain" description="Carboxylesterase type B" evidence="1">
    <location>
        <begin position="1"/>
        <end position="278"/>
    </location>
</feature>
<dbReference type="STRING" id="52586.A0A0B1NVU7"/>
<dbReference type="InterPro" id="IPR002018">
    <property type="entry name" value="CarbesteraseB"/>
</dbReference>
<gene>
    <name evidence="2" type="ORF">EV44_g1973</name>
</gene>
<sequence>MDQRMAFSWVQKHIKKFGGDKSRVTLVGEGAGASSILHHLTAPNITNRFFPMIQSKSHHHRKFPFRSAVLQSPKYQPIITSQSDIIFEKACRPRIATIHSFSPHLILQSAYIVKVLTVTTAIWGHKVKNIAKLRLLPYEVLYAVNAALIQESSYGTFTFGPAVDYQKGIDNSYVPDFPLRRLAKGKMAKGVHIIIGQKRNENSFLFPSTVLKDDGLKDHLARIFPTVAKHHINYVSDFLYPSRDYEDMENFEVRRSTEVLYDVFVGCNFHYLLQEMARSSGYILDTTWAIQERFFEQAFFQGKARDSLGKFLPNTSAHWLQEEILQFSREGASTSKIRPYDGSGKVLLASDGKPKDYIDDPTAKHLCQYWADFRYEDRKCYKMYKVNIANLCCDSGSLIWVRYGE</sequence>
<dbReference type="InterPro" id="IPR029058">
    <property type="entry name" value="AB_hydrolase_fold"/>
</dbReference>
<dbReference type="Pfam" id="PF00135">
    <property type="entry name" value="COesterase"/>
    <property type="match status" value="1"/>
</dbReference>
<proteinExistence type="predicted"/>
<accession>A0A0B1NVU7</accession>
<dbReference type="SUPFAM" id="SSF53474">
    <property type="entry name" value="alpha/beta-Hydrolases"/>
    <property type="match status" value="1"/>
</dbReference>
<dbReference type="InterPro" id="IPR050309">
    <property type="entry name" value="Type-B_Carboxylest/Lipase"/>
</dbReference>
<evidence type="ECO:0000313" key="3">
    <source>
        <dbReference type="Proteomes" id="UP000030854"/>
    </source>
</evidence>
<name>A0A0B1NVU7_UNCNE</name>
<organism evidence="2 3">
    <name type="scientific">Uncinula necator</name>
    <name type="common">Grape powdery mildew</name>
    <dbReference type="NCBI Taxonomy" id="52586"/>
    <lineage>
        <taxon>Eukaryota</taxon>
        <taxon>Fungi</taxon>
        <taxon>Dikarya</taxon>
        <taxon>Ascomycota</taxon>
        <taxon>Pezizomycotina</taxon>
        <taxon>Leotiomycetes</taxon>
        <taxon>Erysiphales</taxon>
        <taxon>Erysiphaceae</taxon>
        <taxon>Erysiphe</taxon>
    </lineage>
</organism>
<dbReference type="PANTHER" id="PTHR11559">
    <property type="entry name" value="CARBOXYLESTERASE"/>
    <property type="match status" value="1"/>
</dbReference>
<dbReference type="EMBL" id="JNVN01005158">
    <property type="protein sequence ID" value="KHJ30098.1"/>
    <property type="molecule type" value="Genomic_DNA"/>
</dbReference>
<dbReference type="Proteomes" id="UP000030854">
    <property type="component" value="Unassembled WGS sequence"/>
</dbReference>
<evidence type="ECO:0000313" key="2">
    <source>
        <dbReference type="EMBL" id="KHJ30098.1"/>
    </source>
</evidence>
<dbReference type="HOGENOM" id="CLU_006586_10_5_1"/>
<dbReference type="Gene3D" id="3.40.50.1820">
    <property type="entry name" value="alpha/beta hydrolase"/>
    <property type="match status" value="1"/>
</dbReference>
<evidence type="ECO:0000259" key="1">
    <source>
        <dbReference type="Pfam" id="PF00135"/>
    </source>
</evidence>
<reference evidence="2 3" key="1">
    <citation type="journal article" date="2014" name="BMC Genomics">
        <title>Adaptive genomic structural variation in the grape powdery mildew pathogen, Erysiphe necator.</title>
        <authorList>
            <person name="Jones L."/>
            <person name="Riaz S."/>
            <person name="Morales-Cruz A."/>
            <person name="Amrine K.C."/>
            <person name="McGuire B."/>
            <person name="Gubler W.D."/>
            <person name="Walker M.A."/>
            <person name="Cantu D."/>
        </authorList>
    </citation>
    <scope>NUCLEOTIDE SEQUENCE [LARGE SCALE GENOMIC DNA]</scope>
    <source>
        <strain evidence="3">c</strain>
    </source>
</reference>
<comment type="caution">
    <text evidence="2">The sequence shown here is derived from an EMBL/GenBank/DDBJ whole genome shotgun (WGS) entry which is preliminary data.</text>
</comment>
<protein>
    <submittedName>
        <fullName evidence="2">Putative carboxylesterase family protein</fullName>
    </submittedName>
</protein>